<keyword evidence="9" id="KW-0234">DNA repair</keyword>
<keyword evidence="1" id="KW-0540">Nuclease</keyword>
<evidence type="ECO:0000259" key="17">
    <source>
        <dbReference type="PROSITE" id="PS51217"/>
    </source>
</evidence>
<dbReference type="Gene3D" id="3.40.50.300">
    <property type="entry name" value="P-loop containing nucleotide triphosphate hydrolases"/>
    <property type="match status" value="4"/>
</dbReference>
<feature type="domain" description="UvrD-like helicase ATP-binding" evidence="16">
    <location>
        <begin position="18"/>
        <end position="371"/>
    </location>
</feature>
<evidence type="ECO:0000313" key="18">
    <source>
        <dbReference type="EMBL" id="TNL98397.1"/>
    </source>
</evidence>
<dbReference type="EC" id="5.6.2.4" evidence="12"/>
<keyword evidence="6" id="KW-0269">Exonuclease</keyword>
<dbReference type="Pfam" id="PF12705">
    <property type="entry name" value="PDDEXK_1"/>
    <property type="match status" value="1"/>
</dbReference>
<feature type="domain" description="UvrD-like helicase C-terminal" evidence="17">
    <location>
        <begin position="382"/>
        <end position="691"/>
    </location>
</feature>
<evidence type="ECO:0000259" key="16">
    <source>
        <dbReference type="PROSITE" id="PS51198"/>
    </source>
</evidence>
<dbReference type="InterPro" id="IPR011604">
    <property type="entry name" value="PDDEXK-like_dom_sf"/>
</dbReference>
<dbReference type="OrthoDB" id="4812256at2"/>
<evidence type="ECO:0000256" key="4">
    <source>
        <dbReference type="ARBA" id="ARBA00022801"/>
    </source>
</evidence>
<dbReference type="CDD" id="cd17932">
    <property type="entry name" value="DEXQc_UvrD"/>
    <property type="match status" value="1"/>
</dbReference>
<organism evidence="18 19">
    <name type="scientific">Corynebacterium tapiri</name>
    <dbReference type="NCBI Taxonomy" id="1448266"/>
    <lineage>
        <taxon>Bacteria</taxon>
        <taxon>Bacillati</taxon>
        <taxon>Actinomycetota</taxon>
        <taxon>Actinomycetes</taxon>
        <taxon>Mycobacteriales</taxon>
        <taxon>Corynebacteriaceae</taxon>
        <taxon>Corynebacterium</taxon>
    </lineage>
</organism>
<dbReference type="Gene3D" id="3.90.320.10">
    <property type="match status" value="1"/>
</dbReference>
<evidence type="ECO:0000256" key="5">
    <source>
        <dbReference type="ARBA" id="ARBA00022806"/>
    </source>
</evidence>
<keyword evidence="5 14" id="KW-0347">Helicase</keyword>
<evidence type="ECO:0000256" key="8">
    <source>
        <dbReference type="ARBA" id="ARBA00023125"/>
    </source>
</evidence>
<dbReference type="PANTHER" id="PTHR11070:SF55">
    <property type="entry name" value="DNA 3'-5' HELICASE"/>
    <property type="match status" value="1"/>
</dbReference>
<dbReference type="InterPro" id="IPR027417">
    <property type="entry name" value="P-loop_NTPase"/>
</dbReference>
<evidence type="ECO:0000256" key="14">
    <source>
        <dbReference type="PROSITE-ProRule" id="PRU00560"/>
    </source>
</evidence>
<sequence length="1076" mass="118407">MAEISPTILSHIVHGPGRAPTEQQAAVTQAEPGPMLVVAGAGAGKTETMASRVLWLVANGYATPDQVLGLTFTRKAAQELGRRIRGQFQALAASPKIKDLDPSGRLADDLVTLPPTVATYDSYAGNLIREYGLLVPVEPGARLITEGELYTIAHDVVMDYRGTLRTSHSSQTVVAHLLDLVTNLDNDLITLDEALARSQELITTIEDLPKGPKQRGDGLTKDLQAWIATATQRIDMLELVKRFKAELVRRSVVTHNERMSVAARLVRDQPEVAASQRRRFRVVMLDEYQDTSHSQRILLSHLFGTPDGRGVVDESLTVTAVGDPMQAIYRWRGATVENLAQFGEDFPVSAGGEEDIVPAPKRELTTSWRNPSQVLSMANGVSEDVFFPEGRTSQNTRPVAELEPRPGAGNGVVSLGTFETREEEISWVADAMAQEYHRVRDSGEVFTGAVLVRKNKDSAAIAQAFAERDIPHEIVGLGGLLNVPEVADLVALATMLVRPHDDAAALRILTGPLVGLGVADVQALADRVKNLNGIKERTELPLDPQERMNNQLAEAVDQAPESVAGFTDAVADLGERERYSPEAVARLERLGQCLRYLRTHSLSNDVVDIFAEIDKVFGVRTEVMSRPGRNTHAAVHIDAFLDQVESSNVDTLPALLDYLAIAQEHEKGLEQGEVKLKGDRVQILTGHKAKGLEWHAVAVLHADSRTYRAQGETHLTMVHKVPPAQDAEQYGELGDRKEMLDLGKQIKDADRAAAAEENARLFYVAMTRTEQWLSITASEKEAYTPFAKLMDAFPESVVSRFEPADDQQKTPPDPVTGTFPNLPVDENIRAGARLVREAMGDLPAHTSGEMFDILERETTALIQEHEASQSPVVDVELPQELTATDLVAIKRDPLQFARRQRRPVPFKPNLYAKRGTAFHQWLEDRFGAQSLLDDTELPGIDEPAVDAAQLEELKEAFLASEWAQRTPTYVEHPFEVSIGETMVRGRMDAIFQDSDGTWTVVDWKTGHVPTGQQLRSAEIQLAVYAEAWRRIIDSDQPVHAAFYYVGSGTTLAPRNLPSGQDLAHLLQEAAGEFTED</sequence>
<keyword evidence="2 14" id="KW-0547">Nucleotide-binding</keyword>
<dbReference type="AlphaFoldDB" id="A0A5C4U5C5"/>
<proteinExistence type="predicted"/>
<protein>
    <recommendedName>
        <fullName evidence="12">DNA 3'-5' helicase</fullName>
        <ecNumber evidence="12">5.6.2.4</ecNumber>
    </recommendedName>
</protein>
<comment type="catalytic activity">
    <reaction evidence="13">
        <text>ATP + H2O = ADP + phosphate + H(+)</text>
        <dbReference type="Rhea" id="RHEA:13065"/>
        <dbReference type="ChEBI" id="CHEBI:15377"/>
        <dbReference type="ChEBI" id="CHEBI:15378"/>
        <dbReference type="ChEBI" id="CHEBI:30616"/>
        <dbReference type="ChEBI" id="CHEBI:43474"/>
        <dbReference type="ChEBI" id="CHEBI:456216"/>
        <dbReference type="EC" id="5.6.2.4"/>
    </reaction>
</comment>
<evidence type="ECO:0000313" key="19">
    <source>
        <dbReference type="Proteomes" id="UP000312032"/>
    </source>
</evidence>
<dbReference type="InterPro" id="IPR038726">
    <property type="entry name" value="PDDEXK_AddAB-type"/>
</dbReference>
<keyword evidence="10" id="KW-0413">Isomerase</keyword>
<evidence type="ECO:0000256" key="3">
    <source>
        <dbReference type="ARBA" id="ARBA00022763"/>
    </source>
</evidence>
<dbReference type="GO" id="GO:0000725">
    <property type="term" value="P:recombinational repair"/>
    <property type="evidence" value="ECO:0007669"/>
    <property type="project" value="TreeGrafter"/>
</dbReference>
<evidence type="ECO:0000256" key="6">
    <source>
        <dbReference type="ARBA" id="ARBA00022839"/>
    </source>
</evidence>
<dbReference type="GO" id="GO:0005829">
    <property type="term" value="C:cytosol"/>
    <property type="evidence" value="ECO:0007669"/>
    <property type="project" value="TreeGrafter"/>
</dbReference>
<dbReference type="Pfam" id="PF00580">
    <property type="entry name" value="UvrD-helicase"/>
    <property type="match status" value="1"/>
</dbReference>
<evidence type="ECO:0000256" key="7">
    <source>
        <dbReference type="ARBA" id="ARBA00022840"/>
    </source>
</evidence>
<evidence type="ECO:0000256" key="12">
    <source>
        <dbReference type="ARBA" id="ARBA00034808"/>
    </source>
</evidence>
<dbReference type="InterPro" id="IPR014016">
    <property type="entry name" value="UvrD-like_ATP-bd"/>
</dbReference>
<dbReference type="GO" id="GO:0005524">
    <property type="term" value="F:ATP binding"/>
    <property type="evidence" value="ECO:0007669"/>
    <property type="project" value="UniProtKB-UniRule"/>
</dbReference>
<dbReference type="GO" id="GO:0043138">
    <property type="term" value="F:3'-5' DNA helicase activity"/>
    <property type="evidence" value="ECO:0007669"/>
    <property type="project" value="UniProtKB-EC"/>
</dbReference>
<evidence type="ECO:0000256" key="1">
    <source>
        <dbReference type="ARBA" id="ARBA00022722"/>
    </source>
</evidence>
<dbReference type="Gene3D" id="1.10.486.10">
    <property type="entry name" value="PCRA, domain 4"/>
    <property type="match status" value="1"/>
</dbReference>
<evidence type="ECO:0000256" key="9">
    <source>
        <dbReference type="ARBA" id="ARBA00023204"/>
    </source>
</evidence>
<evidence type="ECO:0000256" key="2">
    <source>
        <dbReference type="ARBA" id="ARBA00022741"/>
    </source>
</evidence>
<dbReference type="Pfam" id="PF13361">
    <property type="entry name" value="UvrD_C"/>
    <property type="match status" value="1"/>
</dbReference>
<feature type="region of interest" description="Disordered" evidence="15">
    <location>
        <begin position="801"/>
        <end position="823"/>
    </location>
</feature>
<accession>A0A5C4U5C5</accession>
<evidence type="ECO:0000256" key="10">
    <source>
        <dbReference type="ARBA" id="ARBA00023235"/>
    </source>
</evidence>
<keyword evidence="8" id="KW-0238">DNA-binding</keyword>
<comment type="caution">
    <text evidence="18">The sequence shown here is derived from an EMBL/GenBank/DDBJ whole genome shotgun (WGS) entry which is preliminary data.</text>
</comment>
<dbReference type="InterPro" id="IPR000212">
    <property type="entry name" value="DNA_helicase_UvrD/REP"/>
</dbReference>
<keyword evidence="4 14" id="KW-0378">Hydrolase</keyword>
<dbReference type="GO" id="GO:0004527">
    <property type="term" value="F:exonuclease activity"/>
    <property type="evidence" value="ECO:0007669"/>
    <property type="project" value="UniProtKB-KW"/>
</dbReference>
<dbReference type="SUPFAM" id="SSF52980">
    <property type="entry name" value="Restriction endonuclease-like"/>
    <property type="match status" value="1"/>
</dbReference>
<keyword evidence="3" id="KW-0227">DNA damage</keyword>
<dbReference type="PROSITE" id="PS51198">
    <property type="entry name" value="UVRD_HELICASE_ATP_BIND"/>
    <property type="match status" value="1"/>
</dbReference>
<dbReference type="GO" id="GO:0003677">
    <property type="term" value="F:DNA binding"/>
    <property type="evidence" value="ECO:0007669"/>
    <property type="project" value="UniProtKB-KW"/>
</dbReference>
<evidence type="ECO:0000256" key="15">
    <source>
        <dbReference type="SAM" id="MobiDB-lite"/>
    </source>
</evidence>
<evidence type="ECO:0000256" key="11">
    <source>
        <dbReference type="ARBA" id="ARBA00034617"/>
    </source>
</evidence>
<dbReference type="EMBL" id="VDHJ01000005">
    <property type="protein sequence ID" value="TNL98397.1"/>
    <property type="molecule type" value="Genomic_DNA"/>
</dbReference>
<dbReference type="PANTHER" id="PTHR11070">
    <property type="entry name" value="UVRD / RECB / PCRA DNA HELICASE FAMILY MEMBER"/>
    <property type="match status" value="1"/>
</dbReference>
<gene>
    <name evidence="18" type="ORF">FHE74_04150</name>
</gene>
<keyword evidence="7 14" id="KW-0067">ATP-binding</keyword>
<dbReference type="InterPro" id="IPR011335">
    <property type="entry name" value="Restrct_endonuc-II-like"/>
</dbReference>
<comment type="catalytic activity">
    <reaction evidence="11">
        <text>Couples ATP hydrolysis with the unwinding of duplex DNA by translocating in the 3'-5' direction.</text>
        <dbReference type="EC" id="5.6.2.4"/>
    </reaction>
</comment>
<dbReference type="SUPFAM" id="SSF52540">
    <property type="entry name" value="P-loop containing nucleoside triphosphate hydrolases"/>
    <property type="match status" value="1"/>
</dbReference>
<keyword evidence="19" id="KW-1185">Reference proteome</keyword>
<dbReference type="PROSITE" id="PS51217">
    <property type="entry name" value="UVRD_HELICASE_CTER"/>
    <property type="match status" value="1"/>
</dbReference>
<feature type="binding site" evidence="14">
    <location>
        <begin position="39"/>
        <end position="46"/>
    </location>
    <ligand>
        <name>ATP</name>
        <dbReference type="ChEBI" id="CHEBI:30616"/>
    </ligand>
</feature>
<name>A0A5C4U5C5_9CORY</name>
<dbReference type="Proteomes" id="UP000312032">
    <property type="component" value="Unassembled WGS sequence"/>
</dbReference>
<dbReference type="GO" id="GO:0033202">
    <property type="term" value="C:DNA helicase complex"/>
    <property type="evidence" value="ECO:0007669"/>
    <property type="project" value="TreeGrafter"/>
</dbReference>
<reference evidence="18 19" key="1">
    <citation type="submission" date="2019-06" db="EMBL/GenBank/DDBJ databases">
        <authorList>
            <person name="Li J."/>
        </authorList>
    </citation>
    <scope>NUCLEOTIDE SEQUENCE [LARGE SCALE GENOMIC DNA]</scope>
    <source>
        <strain evidence="18 19">LMG 28165</strain>
    </source>
</reference>
<dbReference type="InterPro" id="IPR014017">
    <property type="entry name" value="DNA_helicase_UvrD-like_C"/>
</dbReference>
<dbReference type="RefSeq" id="WP_139465242.1">
    <property type="nucleotide sequence ID" value="NZ_VDHJ01000005.1"/>
</dbReference>
<evidence type="ECO:0000256" key="13">
    <source>
        <dbReference type="ARBA" id="ARBA00048988"/>
    </source>
</evidence>